<keyword evidence="3" id="KW-0804">Transcription</keyword>
<keyword evidence="1" id="KW-0805">Transcription regulation</keyword>
<dbReference type="RefSeq" id="WP_103357621.1">
    <property type="nucleotide sequence ID" value="NZ_CP113107.1"/>
</dbReference>
<dbReference type="Proteomes" id="UP000242752">
    <property type="component" value="Unassembled WGS sequence"/>
</dbReference>
<evidence type="ECO:0000313" key="6">
    <source>
        <dbReference type="Proteomes" id="UP000242752"/>
    </source>
</evidence>
<feature type="domain" description="HTH merR-type" evidence="4">
    <location>
        <begin position="1"/>
        <end position="69"/>
    </location>
</feature>
<reference evidence="5 6" key="1">
    <citation type="submission" date="2017-08" db="EMBL/GenBank/DDBJ databases">
        <title>Draft genome sequences of 64 type strains of genus Staph aureus.</title>
        <authorList>
            <person name="Cole K."/>
            <person name="Golubchik T."/>
            <person name="Russell J."/>
            <person name="Foster D."/>
            <person name="Llewelyn M."/>
            <person name="Wilson D."/>
            <person name="Crook D."/>
            <person name="Paul J."/>
        </authorList>
    </citation>
    <scope>NUCLEOTIDE SEQUENCE [LARGE SCALE GENOMIC DNA]</scope>
    <source>
        <strain evidence="5 6">DSM 21968</strain>
    </source>
</reference>
<evidence type="ECO:0000259" key="4">
    <source>
        <dbReference type="PROSITE" id="PS50937"/>
    </source>
</evidence>
<dbReference type="EMBL" id="PPRF01000018">
    <property type="protein sequence ID" value="PNZ28958.1"/>
    <property type="molecule type" value="Genomic_DNA"/>
</dbReference>
<name>A0A2K3YUQ7_9STAP</name>
<dbReference type="Gene3D" id="1.10.1660.10">
    <property type="match status" value="1"/>
</dbReference>
<dbReference type="PROSITE" id="PS50937">
    <property type="entry name" value="HTH_MERR_2"/>
    <property type="match status" value="1"/>
</dbReference>
<keyword evidence="2" id="KW-0238">DNA-binding</keyword>
<dbReference type="PANTHER" id="PTHR30204:SF94">
    <property type="entry name" value="HEAVY METAL-DEPENDENT TRANSCRIPTIONAL REGULATOR HI_0293-RELATED"/>
    <property type="match status" value="1"/>
</dbReference>
<dbReference type="AlphaFoldDB" id="A0A2K3YUQ7"/>
<dbReference type="Pfam" id="PF13411">
    <property type="entry name" value="MerR_1"/>
    <property type="match status" value="1"/>
</dbReference>
<comment type="caution">
    <text evidence="5">The sequence shown here is derived from an EMBL/GenBank/DDBJ whole genome shotgun (WGS) entry which is preliminary data.</text>
</comment>
<evidence type="ECO:0000256" key="3">
    <source>
        <dbReference type="ARBA" id="ARBA00023163"/>
    </source>
</evidence>
<evidence type="ECO:0000256" key="2">
    <source>
        <dbReference type="ARBA" id="ARBA00023125"/>
    </source>
</evidence>
<dbReference type="GO" id="GO:0003677">
    <property type="term" value="F:DNA binding"/>
    <property type="evidence" value="ECO:0007669"/>
    <property type="project" value="UniProtKB-KW"/>
</dbReference>
<dbReference type="InterPro" id="IPR000551">
    <property type="entry name" value="MerR-type_HTH_dom"/>
</dbReference>
<dbReference type="SUPFAM" id="SSF46955">
    <property type="entry name" value="Putative DNA-binding domain"/>
    <property type="match status" value="1"/>
</dbReference>
<evidence type="ECO:0000313" key="5">
    <source>
        <dbReference type="EMBL" id="PNZ28958.1"/>
    </source>
</evidence>
<dbReference type="OrthoDB" id="9811174at2"/>
<dbReference type="InterPro" id="IPR047057">
    <property type="entry name" value="MerR_fam"/>
</dbReference>
<dbReference type="InterPro" id="IPR009061">
    <property type="entry name" value="DNA-bd_dom_put_sf"/>
</dbReference>
<gene>
    <name evidence="5" type="ORF">CD122_03505</name>
</gene>
<keyword evidence="6" id="KW-1185">Reference proteome</keyword>
<protein>
    <submittedName>
        <fullName evidence="5">MerR family transcriptional regulator</fullName>
    </submittedName>
</protein>
<dbReference type="PANTHER" id="PTHR30204">
    <property type="entry name" value="REDOX-CYCLING DRUG-SENSING TRANSCRIPTIONAL ACTIVATOR SOXR"/>
    <property type="match status" value="1"/>
</dbReference>
<dbReference type="GO" id="GO:0003700">
    <property type="term" value="F:DNA-binding transcription factor activity"/>
    <property type="evidence" value="ECO:0007669"/>
    <property type="project" value="InterPro"/>
</dbReference>
<organism evidence="5 6">
    <name type="scientific">Staphylococcus rostri</name>
    <dbReference type="NCBI Taxonomy" id="522262"/>
    <lineage>
        <taxon>Bacteria</taxon>
        <taxon>Bacillati</taxon>
        <taxon>Bacillota</taxon>
        <taxon>Bacilli</taxon>
        <taxon>Bacillales</taxon>
        <taxon>Staphylococcaceae</taxon>
        <taxon>Staphylococcus</taxon>
    </lineage>
</organism>
<proteinExistence type="predicted"/>
<accession>A0A2K3YUQ7</accession>
<dbReference type="SMART" id="SM00422">
    <property type="entry name" value="HTH_MERR"/>
    <property type="match status" value="1"/>
</dbReference>
<sequence>MNSKKIAHISNTPISTIRYYEKIGLIPAPKRCANNYRDYDSETVFLLQFIKLLTDFHFSLDEIKHILNLTGKKGYSEPFIHDTITRKQKELQKQIAALQALDDALSYALEKELNFDDFDLRAQIERIAHIYQKAD</sequence>
<evidence type="ECO:0000256" key="1">
    <source>
        <dbReference type="ARBA" id="ARBA00023015"/>
    </source>
</evidence>